<gene>
    <name evidence="1" type="ORF">ALP84_200037</name>
</gene>
<reference evidence="1 2" key="1">
    <citation type="submission" date="2018-08" db="EMBL/GenBank/DDBJ databases">
        <title>Recombination of ecologically and evolutionarily significant loci maintains genetic cohesion in the Pseudomonas syringae species complex.</title>
        <authorList>
            <person name="Dillon M."/>
            <person name="Thakur S."/>
            <person name="Almeida R.N.D."/>
            <person name="Weir B.S."/>
            <person name="Guttman D.S."/>
        </authorList>
    </citation>
    <scope>NUCLEOTIDE SEQUENCE [LARGE SCALE GENOMIC DNA]</scope>
    <source>
        <strain evidence="1 2">ICMP 6917</strain>
    </source>
</reference>
<sequence length="73" mass="8417">MYILKQVWADPRQVGVLLIIDSASPPLPFVGNNQANQYQRKIFINNLLINSLLIVYRYHYKRAVRLGASCNAR</sequence>
<evidence type="ECO:0000313" key="2">
    <source>
        <dbReference type="Proteomes" id="UP000278332"/>
    </source>
</evidence>
<name>A0A3M4WG04_PSECI</name>
<accession>A0A3M4WG04</accession>
<proteinExistence type="predicted"/>
<dbReference type="Proteomes" id="UP000278332">
    <property type="component" value="Unassembled WGS sequence"/>
</dbReference>
<organism evidence="1 2">
    <name type="scientific">Pseudomonas cichorii</name>
    <dbReference type="NCBI Taxonomy" id="36746"/>
    <lineage>
        <taxon>Bacteria</taxon>
        <taxon>Pseudomonadati</taxon>
        <taxon>Pseudomonadota</taxon>
        <taxon>Gammaproteobacteria</taxon>
        <taxon>Pseudomonadales</taxon>
        <taxon>Pseudomonadaceae</taxon>
        <taxon>Pseudomonas</taxon>
    </lineage>
</organism>
<comment type="caution">
    <text evidence="1">The sequence shown here is derived from an EMBL/GenBank/DDBJ whole genome shotgun (WGS) entry which is preliminary data.</text>
</comment>
<dbReference type="EMBL" id="RBRY01000026">
    <property type="protein sequence ID" value="RMR62242.1"/>
    <property type="molecule type" value="Genomic_DNA"/>
</dbReference>
<dbReference type="AlphaFoldDB" id="A0A3M4WG04"/>
<protein>
    <submittedName>
        <fullName evidence="1">Uncharacterized protein</fullName>
    </submittedName>
</protein>
<evidence type="ECO:0000313" key="1">
    <source>
        <dbReference type="EMBL" id="RMR62242.1"/>
    </source>
</evidence>